<evidence type="ECO:0000313" key="2">
    <source>
        <dbReference type="EMBL" id="TLV01376.1"/>
    </source>
</evidence>
<organism evidence="2 3">
    <name type="scientific">Dyadobacter luticola</name>
    <dbReference type="NCBI Taxonomy" id="1979387"/>
    <lineage>
        <taxon>Bacteria</taxon>
        <taxon>Pseudomonadati</taxon>
        <taxon>Bacteroidota</taxon>
        <taxon>Cytophagia</taxon>
        <taxon>Cytophagales</taxon>
        <taxon>Spirosomataceae</taxon>
        <taxon>Dyadobacter</taxon>
    </lineage>
</organism>
<feature type="transmembrane region" description="Helical" evidence="1">
    <location>
        <begin position="7"/>
        <end position="29"/>
    </location>
</feature>
<proteinExistence type="predicted"/>
<comment type="caution">
    <text evidence="2">The sequence shown here is derived from an EMBL/GenBank/DDBJ whole genome shotgun (WGS) entry which is preliminary data.</text>
</comment>
<dbReference type="RefSeq" id="WP_138366747.1">
    <property type="nucleotide sequence ID" value="NZ_VCEJ01000004.1"/>
</dbReference>
<accession>A0A5R9KYI8</accession>
<name>A0A5R9KYI8_9BACT</name>
<sequence>MKTTHELPLNVTLFETILRLCVMMWLPFLLYFPGLIIYLLVAAYYLLVTAMTSFCPIKYLWQRYRHIEIPVAKQALQFH</sequence>
<reference evidence="2 3" key="1">
    <citation type="submission" date="2019-05" db="EMBL/GenBank/DDBJ databases">
        <authorList>
            <person name="Qu J.-H."/>
        </authorList>
    </citation>
    <scope>NUCLEOTIDE SEQUENCE [LARGE SCALE GENOMIC DNA]</scope>
    <source>
        <strain evidence="2 3">T17</strain>
    </source>
</reference>
<evidence type="ECO:0000313" key="3">
    <source>
        <dbReference type="Proteomes" id="UP000306402"/>
    </source>
</evidence>
<protein>
    <submittedName>
        <fullName evidence="2">DUF2892 domain-containing protein</fullName>
    </submittedName>
</protein>
<keyword evidence="1" id="KW-1133">Transmembrane helix</keyword>
<keyword evidence="1" id="KW-0472">Membrane</keyword>
<feature type="transmembrane region" description="Helical" evidence="1">
    <location>
        <begin position="35"/>
        <end position="57"/>
    </location>
</feature>
<evidence type="ECO:0000256" key="1">
    <source>
        <dbReference type="SAM" id="Phobius"/>
    </source>
</evidence>
<keyword evidence="3" id="KW-1185">Reference proteome</keyword>
<keyword evidence="1" id="KW-0812">Transmembrane</keyword>
<dbReference type="EMBL" id="VCEJ01000004">
    <property type="protein sequence ID" value="TLV01376.1"/>
    <property type="molecule type" value="Genomic_DNA"/>
</dbReference>
<dbReference type="Proteomes" id="UP000306402">
    <property type="component" value="Unassembled WGS sequence"/>
</dbReference>
<gene>
    <name evidence="2" type="ORF">FEN17_18260</name>
</gene>
<dbReference type="AlphaFoldDB" id="A0A5R9KYI8"/>